<protein>
    <submittedName>
        <fullName evidence="1">Uncharacterized protein</fullName>
    </submittedName>
</protein>
<evidence type="ECO:0000313" key="2">
    <source>
        <dbReference type="Proteomes" id="UP000177306"/>
    </source>
</evidence>
<accession>A0A1F6EFW8</accession>
<gene>
    <name evidence="1" type="ORF">A3A38_04175</name>
</gene>
<organism evidence="1 2">
    <name type="scientific">Candidatus Kaiserbacteria bacterium RIFCSPLOWO2_01_FULL_53_17</name>
    <dbReference type="NCBI Taxonomy" id="1798511"/>
    <lineage>
        <taxon>Bacteria</taxon>
        <taxon>Candidatus Kaiseribacteriota</taxon>
    </lineage>
</organism>
<dbReference type="Proteomes" id="UP000177306">
    <property type="component" value="Unassembled WGS sequence"/>
</dbReference>
<dbReference type="EMBL" id="MFLY01000046">
    <property type="protein sequence ID" value="OGG72527.1"/>
    <property type="molecule type" value="Genomic_DNA"/>
</dbReference>
<proteinExistence type="predicted"/>
<dbReference type="AlphaFoldDB" id="A0A1F6EFW8"/>
<comment type="caution">
    <text evidence="1">The sequence shown here is derived from an EMBL/GenBank/DDBJ whole genome shotgun (WGS) entry which is preliminary data.</text>
</comment>
<reference evidence="1 2" key="1">
    <citation type="journal article" date="2016" name="Nat. Commun.">
        <title>Thousands of microbial genomes shed light on interconnected biogeochemical processes in an aquifer system.</title>
        <authorList>
            <person name="Anantharaman K."/>
            <person name="Brown C.T."/>
            <person name="Hug L.A."/>
            <person name="Sharon I."/>
            <person name="Castelle C.J."/>
            <person name="Probst A.J."/>
            <person name="Thomas B.C."/>
            <person name="Singh A."/>
            <person name="Wilkins M.J."/>
            <person name="Karaoz U."/>
            <person name="Brodie E.L."/>
            <person name="Williams K.H."/>
            <person name="Hubbard S.S."/>
            <person name="Banfield J.F."/>
        </authorList>
    </citation>
    <scope>NUCLEOTIDE SEQUENCE [LARGE SCALE GENOMIC DNA]</scope>
</reference>
<sequence length="152" mass="17742">MQRITASFAALIIAVGLPISAFAYVEYGAYYYTPSYAQMYYQPMYAYAYSPMQNSQQNTYIQYPQQYSYNYNPPSYGSHPQYTYPQYNYPQYSYPQHGYYSQPSPYFYGYPTGDTVPWLGGPMCYFPDYGGRAACGSNPNQWVYDPWTGSWY</sequence>
<name>A0A1F6EFW8_9BACT</name>
<evidence type="ECO:0000313" key="1">
    <source>
        <dbReference type="EMBL" id="OGG72527.1"/>
    </source>
</evidence>